<keyword evidence="2" id="KW-1185">Reference proteome</keyword>
<reference evidence="1" key="1">
    <citation type="submission" date="2023-06" db="EMBL/GenBank/DDBJ databases">
        <authorList>
            <consortium name="Lawrence Berkeley National Laboratory"/>
            <person name="Ahrendt S."/>
            <person name="Sahu N."/>
            <person name="Indic B."/>
            <person name="Wong-Bajracharya J."/>
            <person name="Merenyi Z."/>
            <person name="Ke H.-M."/>
            <person name="Monk M."/>
            <person name="Kocsube S."/>
            <person name="Drula E."/>
            <person name="Lipzen A."/>
            <person name="Balint B."/>
            <person name="Henrissat B."/>
            <person name="Andreopoulos B."/>
            <person name="Martin F.M."/>
            <person name="Harder C.B."/>
            <person name="Rigling D."/>
            <person name="Ford K.L."/>
            <person name="Foster G.D."/>
            <person name="Pangilinan J."/>
            <person name="Papanicolaou A."/>
            <person name="Barry K."/>
            <person name="LaButti K."/>
            <person name="Viragh M."/>
            <person name="Koriabine M."/>
            <person name="Yan M."/>
            <person name="Riley R."/>
            <person name="Champramary S."/>
            <person name="Plett K.L."/>
            <person name="Tsai I.J."/>
            <person name="Slot J."/>
            <person name="Sipos G."/>
            <person name="Plett J."/>
            <person name="Nagy L.G."/>
            <person name="Grigoriev I.V."/>
        </authorList>
    </citation>
    <scope>NUCLEOTIDE SEQUENCE</scope>
    <source>
        <strain evidence="1">FPL87.14</strain>
    </source>
</reference>
<dbReference type="EMBL" id="JAUEPT010000106">
    <property type="protein sequence ID" value="KAK0431799.1"/>
    <property type="molecule type" value="Genomic_DNA"/>
</dbReference>
<evidence type="ECO:0000313" key="2">
    <source>
        <dbReference type="Proteomes" id="UP001175226"/>
    </source>
</evidence>
<organism evidence="1 2">
    <name type="scientific">Armillaria borealis</name>
    <dbReference type="NCBI Taxonomy" id="47425"/>
    <lineage>
        <taxon>Eukaryota</taxon>
        <taxon>Fungi</taxon>
        <taxon>Dikarya</taxon>
        <taxon>Basidiomycota</taxon>
        <taxon>Agaricomycotina</taxon>
        <taxon>Agaricomycetes</taxon>
        <taxon>Agaricomycetidae</taxon>
        <taxon>Agaricales</taxon>
        <taxon>Marasmiineae</taxon>
        <taxon>Physalacriaceae</taxon>
        <taxon>Armillaria</taxon>
    </lineage>
</organism>
<proteinExistence type="predicted"/>
<evidence type="ECO:0000313" key="1">
    <source>
        <dbReference type="EMBL" id="KAK0431799.1"/>
    </source>
</evidence>
<protein>
    <submittedName>
        <fullName evidence="1">Uncharacterized protein</fullName>
    </submittedName>
</protein>
<accession>A0AA39IZ17</accession>
<name>A0AA39IZ17_9AGAR</name>
<sequence length="210" mass="22997">MSCSLERTPLSVIINSSNKIDAILDCLAPYHSILHTLELDLCPPGLKALSMLVANLPKLTVLRLSVEGVNIGDVCQVAFGLPVDQETLLDSISRALACPVDTFLSAQLLSDVYLEGIGKSHVGVPLMQLTRFAGNIFVSKTISRSSKMLLVLVEGLDAVSDRALVFPQRSVMACSTLATLFVHRHPMSEVYSSSNITVFQDRREERQRRT</sequence>
<dbReference type="Proteomes" id="UP001175226">
    <property type="component" value="Unassembled WGS sequence"/>
</dbReference>
<comment type="caution">
    <text evidence="1">The sequence shown here is derived from an EMBL/GenBank/DDBJ whole genome shotgun (WGS) entry which is preliminary data.</text>
</comment>
<gene>
    <name evidence="1" type="ORF">EV421DRAFT_1911508</name>
</gene>
<dbReference type="AlphaFoldDB" id="A0AA39IZ17"/>